<proteinExistence type="predicted"/>
<dbReference type="AlphaFoldDB" id="A0A3Q7GP90"/>
<dbReference type="Proteomes" id="UP000004994">
    <property type="component" value="Chromosome 6"/>
</dbReference>
<keyword evidence="2" id="KW-1185">Reference proteome</keyword>
<sequence length="23" mass="2806">IFKLQLVIGVPTHMWRKYLMAIF</sequence>
<evidence type="ECO:0000313" key="2">
    <source>
        <dbReference type="Proteomes" id="UP000004994"/>
    </source>
</evidence>
<dbReference type="EnsemblPlants" id="Solyc06g007450.2.1">
    <property type="protein sequence ID" value="Solyc06g007450.2.1.1"/>
    <property type="gene ID" value="Solyc06g007450.2"/>
</dbReference>
<protein>
    <submittedName>
        <fullName evidence="1">Uncharacterized protein</fullName>
    </submittedName>
</protein>
<dbReference type="PaxDb" id="4081-Solyc06g007450.1.1"/>
<accession>A0A3Q7GP90</accession>
<reference evidence="1" key="1">
    <citation type="journal article" date="2012" name="Nature">
        <title>The tomato genome sequence provides insights into fleshy fruit evolution.</title>
        <authorList>
            <consortium name="Tomato Genome Consortium"/>
        </authorList>
    </citation>
    <scope>NUCLEOTIDE SEQUENCE [LARGE SCALE GENOMIC DNA]</scope>
    <source>
        <strain evidence="1">cv. Heinz 1706</strain>
    </source>
</reference>
<organism evidence="1">
    <name type="scientific">Solanum lycopersicum</name>
    <name type="common">Tomato</name>
    <name type="synonym">Lycopersicon esculentum</name>
    <dbReference type="NCBI Taxonomy" id="4081"/>
    <lineage>
        <taxon>Eukaryota</taxon>
        <taxon>Viridiplantae</taxon>
        <taxon>Streptophyta</taxon>
        <taxon>Embryophyta</taxon>
        <taxon>Tracheophyta</taxon>
        <taxon>Spermatophyta</taxon>
        <taxon>Magnoliopsida</taxon>
        <taxon>eudicotyledons</taxon>
        <taxon>Gunneridae</taxon>
        <taxon>Pentapetalae</taxon>
        <taxon>asterids</taxon>
        <taxon>lamiids</taxon>
        <taxon>Solanales</taxon>
        <taxon>Solanaceae</taxon>
        <taxon>Solanoideae</taxon>
        <taxon>Solaneae</taxon>
        <taxon>Solanum</taxon>
        <taxon>Solanum subgen. Lycopersicon</taxon>
    </lineage>
</organism>
<reference evidence="1" key="2">
    <citation type="submission" date="2019-01" db="UniProtKB">
        <authorList>
            <consortium name="EnsemblPlants"/>
        </authorList>
    </citation>
    <scope>IDENTIFICATION</scope>
    <source>
        <strain evidence="1">cv. Heinz 1706</strain>
    </source>
</reference>
<dbReference type="Gramene" id="Solyc06g007450.2.1">
    <property type="protein sequence ID" value="Solyc06g007450.2.1.1"/>
    <property type="gene ID" value="Solyc06g007450.2"/>
</dbReference>
<dbReference type="InParanoid" id="A0A3Q7GP90"/>
<name>A0A3Q7GP90_SOLLC</name>
<evidence type="ECO:0000313" key="1">
    <source>
        <dbReference type="EnsemblPlants" id="Solyc06g007450.2.1.1"/>
    </source>
</evidence>